<reference evidence="1 2" key="1">
    <citation type="submission" date="2019-02" db="EMBL/GenBank/DDBJ databases">
        <title>Genome sequencing of the rare red list fungi Phellinidium pouzarii.</title>
        <authorList>
            <person name="Buettner E."/>
            <person name="Kellner H."/>
        </authorList>
    </citation>
    <scope>NUCLEOTIDE SEQUENCE [LARGE SCALE GENOMIC DNA]</scope>
    <source>
        <strain evidence="1 2">DSM 108285</strain>
    </source>
</reference>
<sequence>MFNTLTQTSQTSNFPSELVWEIVSWMMVTTPNHAEELGPSTHLSVRFCKPRWTVMDNFSKASKAFRIVALGNWFRSVCIRKSSDWEVISLDFPYVYQCARSVQWHSSGTDELEEAYSGFAKFKNVVIAAIFLSLDTDADDLEVAKILRILPSSIRELEVFDAVYPDPKFIKLIAETFPDLHALRLVQPSVWCNVCYLCNIPGFAKESPDNLKIIYSGSHGLPGLYAQQLSRLQKLHTVQFTIAVLAFQDIRDFDDEGVPFAWSGECTQCRKMIESDKVFRTEWAEKKKDFDIVASNLKLVEWNFVKLSRFGNDWTNRILYQDLYNVDEGSIEPEDLYNVDKLISSQIIG</sequence>
<dbReference type="EMBL" id="SGPK01000297">
    <property type="protein sequence ID" value="THH04960.1"/>
    <property type="molecule type" value="Genomic_DNA"/>
</dbReference>
<keyword evidence="2" id="KW-1185">Reference proteome</keyword>
<organism evidence="1 2">
    <name type="scientific">Phellinidium pouzarii</name>
    <dbReference type="NCBI Taxonomy" id="167371"/>
    <lineage>
        <taxon>Eukaryota</taxon>
        <taxon>Fungi</taxon>
        <taxon>Dikarya</taxon>
        <taxon>Basidiomycota</taxon>
        <taxon>Agaricomycotina</taxon>
        <taxon>Agaricomycetes</taxon>
        <taxon>Hymenochaetales</taxon>
        <taxon>Hymenochaetaceae</taxon>
        <taxon>Phellinidium</taxon>
    </lineage>
</organism>
<dbReference type="OrthoDB" id="3167300at2759"/>
<accession>A0A4S4L5U3</accession>
<evidence type="ECO:0000313" key="1">
    <source>
        <dbReference type="EMBL" id="THH04960.1"/>
    </source>
</evidence>
<dbReference type="Proteomes" id="UP000308199">
    <property type="component" value="Unassembled WGS sequence"/>
</dbReference>
<evidence type="ECO:0000313" key="2">
    <source>
        <dbReference type="Proteomes" id="UP000308199"/>
    </source>
</evidence>
<name>A0A4S4L5U3_9AGAM</name>
<proteinExistence type="predicted"/>
<dbReference type="AlphaFoldDB" id="A0A4S4L5U3"/>
<protein>
    <submittedName>
        <fullName evidence="1">Uncharacterized protein</fullName>
    </submittedName>
</protein>
<comment type="caution">
    <text evidence="1">The sequence shown here is derived from an EMBL/GenBank/DDBJ whole genome shotgun (WGS) entry which is preliminary data.</text>
</comment>
<gene>
    <name evidence="1" type="ORF">EW145_g5141</name>
</gene>